<dbReference type="Pfam" id="PF14559">
    <property type="entry name" value="TPR_19"/>
    <property type="match status" value="1"/>
</dbReference>
<keyword evidence="5" id="KW-1185">Reference proteome</keyword>
<dbReference type="Gene3D" id="1.25.40.10">
    <property type="entry name" value="Tetratricopeptide repeat domain"/>
    <property type="match status" value="2"/>
</dbReference>
<feature type="chain" id="PRO_5045850558" evidence="2">
    <location>
        <begin position="27"/>
        <end position="853"/>
    </location>
</feature>
<feature type="repeat" description="TPR" evidence="1">
    <location>
        <begin position="766"/>
        <end position="799"/>
    </location>
</feature>
<reference evidence="5" key="1">
    <citation type="journal article" date="2019" name="Int. J. Syst. Evol. Microbiol.">
        <title>The Global Catalogue of Microorganisms (GCM) 10K type strain sequencing project: providing services to taxonomists for standard genome sequencing and annotation.</title>
        <authorList>
            <consortium name="The Broad Institute Genomics Platform"/>
            <consortium name="The Broad Institute Genome Sequencing Center for Infectious Disease"/>
            <person name="Wu L."/>
            <person name="Ma J."/>
        </authorList>
    </citation>
    <scope>NUCLEOTIDE SEQUENCE [LARGE SCALE GENOMIC DNA]</scope>
    <source>
        <strain evidence="5">CGMCC 4.1467</strain>
    </source>
</reference>
<name>A0ABW2L4N2_9BACT</name>
<proteinExistence type="predicted"/>
<gene>
    <name evidence="4" type="ORF">ACFQY0_05890</name>
</gene>
<dbReference type="InterPro" id="IPR011990">
    <property type="entry name" value="TPR-like_helical_dom_sf"/>
</dbReference>
<dbReference type="EMBL" id="JBHTBS010000002">
    <property type="protein sequence ID" value="MFC7336699.1"/>
    <property type="molecule type" value="Genomic_DNA"/>
</dbReference>
<feature type="repeat" description="TPR" evidence="1">
    <location>
        <begin position="309"/>
        <end position="342"/>
    </location>
</feature>
<comment type="caution">
    <text evidence="4">The sequence shown here is derived from an EMBL/GenBank/DDBJ whole genome shotgun (WGS) entry which is preliminary data.</text>
</comment>
<dbReference type="PROSITE" id="PS50005">
    <property type="entry name" value="TPR"/>
    <property type="match status" value="2"/>
</dbReference>
<sequence length="853" mass="95181">MPFPFPVRIIVPAVLLAVAPVSPLGAQEGWSRAGLQAWGLVTSGEYESALEFAEQISEFARRDPQVVEAQLNALMSLGRYELAGERAAEAAAAFEGYIPIQVQAIEVLRRTGREAESKKRLEGLDALAKKSNPATLNAVELVALGRAALLLGAEPKLVLKQFYDRARKLETAGWQATLATAELAIEKADYALATKVLNEVRTRVGPVPDFLYLQAEAYSQSDRVRSERFLDEVLESNPRHLPAHLLRAVHAIDVEDYDSARSILDDVRKTNPAHPQAWALEAAIAYRLDQDEEGKRARSKALEPWSKNPEVDYWIGEKLSQMRRFTEGSDFLRRALEADPSHLPSKKALGQNLLRLGNDQQGWAMIREVQEADPYDVEVFNLMLLHDELEKFVTLSSGSFAVRMRPTEAAVYGKRVLELLEEAERDLGARYGYRPVEPVVVDFFPDQQDFAVRTLGIPGGLGILGACFGNVIAMNSPGSPGAMGTNWESTLWHEFCHTITLGATANRIPRWLTEGISVYEEHRRDPSCAGQMTPEFRKRILEVDGLIPISGLSAALTNFAEPETIGFAYFEASLLVGYLIETYGEDRFQQVLDDLRTNGVIEEVLARRMAAVEKLDEGFAAFAQKRAEGLAPDVDWTMPGPASPRDPESVSEILDEHPNNFWALTMRAEWLLGERRWDEAKEIGERLVMLLPSYGGASNGYSILARAYRNLGDTEEERLALREWSKVDGEATDAFLRLVELDLEASDWEALDDSARRVLSVNPLLRAPHQALGLAAEQRGDDEGAMDAFETLLELDPINPADIHFRLAGLYRDEDEAKARRHVLLALEEAPRFRAAHGLLRELKRQSEPEIER</sequence>
<dbReference type="InterPro" id="IPR039568">
    <property type="entry name" value="Peptidase_MA-like_dom"/>
</dbReference>
<dbReference type="InterPro" id="IPR019734">
    <property type="entry name" value="TPR_rpt"/>
</dbReference>
<evidence type="ECO:0000256" key="1">
    <source>
        <dbReference type="PROSITE-ProRule" id="PRU00339"/>
    </source>
</evidence>
<dbReference type="Proteomes" id="UP001596472">
    <property type="component" value="Unassembled WGS sequence"/>
</dbReference>
<evidence type="ECO:0000259" key="3">
    <source>
        <dbReference type="Pfam" id="PF13485"/>
    </source>
</evidence>
<dbReference type="PANTHER" id="PTHR12558:SF13">
    <property type="entry name" value="CELL DIVISION CYCLE PROTEIN 27 HOMOLOG"/>
    <property type="match status" value="1"/>
</dbReference>
<feature type="domain" description="Peptidase MA-like" evidence="3">
    <location>
        <begin position="489"/>
        <end position="605"/>
    </location>
</feature>
<keyword evidence="2" id="KW-0732">Signal</keyword>
<evidence type="ECO:0000256" key="2">
    <source>
        <dbReference type="SAM" id="SignalP"/>
    </source>
</evidence>
<dbReference type="SUPFAM" id="SSF48452">
    <property type="entry name" value="TPR-like"/>
    <property type="match status" value="2"/>
</dbReference>
<feature type="signal peptide" evidence="2">
    <location>
        <begin position="1"/>
        <end position="26"/>
    </location>
</feature>
<protein>
    <submittedName>
        <fullName evidence="4">Tetratricopeptide repeat protein</fullName>
    </submittedName>
</protein>
<evidence type="ECO:0000313" key="4">
    <source>
        <dbReference type="EMBL" id="MFC7336699.1"/>
    </source>
</evidence>
<accession>A0ABW2L4N2</accession>
<organism evidence="4 5">
    <name type="scientific">Haloferula chungangensis</name>
    <dbReference type="NCBI Taxonomy" id="1048331"/>
    <lineage>
        <taxon>Bacteria</taxon>
        <taxon>Pseudomonadati</taxon>
        <taxon>Verrucomicrobiota</taxon>
        <taxon>Verrucomicrobiia</taxon>
        <taxon>Verrucomicrobiales</taxon>
        <taxon>Verrucomicrobiaceae</taxon>
        <taxon>Haloferula</taxon>
    </lineage>
</organism>
<dbReference type="RefSeq" id="WP_379710253.1">
    <property type="nucleotide sequence ID" value="NZ_JBHTBS010000002.1"/>
</dbReference>
<dbReference type="Pfam" id="PF13485">
    <property type="entry name" value="Peptidase_MA_2"/>
    <property type="match status" value="1"/>
</dbReference>
<evidence type="ECO:0000313" key="5">
    <source>
        <dbReference type="Proteomes" id="UP001596472"/>
    </source>
</evidence>
<dbReference type="PANTHER" id="PTHR12558">
    <property type="entry name" value="CELL DIVISION CYCLE 16,23,27"/>
    <property type="match status" value="1"/>
</dbReference>
<keyword evidence="1" id="KW-0802">TPR repeat</keyword>